<organism evidence="2 3">
    <name type="scientific">Hymenoscyphus albidus</name>
    <dbReference type="NCBI Taxonomy" id="595503"/>
    <lineage>
        <taxon>Eukaryota</taxon>
        <taxon>Fungi</taxon>
        <taxon>Dikarya</taxon>
        <taxon>Ascomycota</taxon>
        <taxon>Pezizomycotina</taxon>
        <taxon>Leotiomycetes</taxon>
        <taxon>Helotiales</taxon>
        <taxon>Helotiaceae</taxon>
        <taxon>Hymenoscyphus</taxon>
    </lineage>
</organism>
<dbReference type="EMBL" id="CAJVRM010000273">
    <property type="protein sequence ID" value="CAG8978673.1"/>
    <property type="molecule type" value="Genomic_DNA"/>
</dbReference>
<feature type="region of interest" description="Disordered" evidence="1">
    <location>
        <begin position="1"/>
        <end position="24"/>
    </location>
</feature>
<keyword evidence="3" id="KW-1185">Reference proteome</keyword>
<reference evidence="2" key="1">
    <citation type="submission" date="2021-07" db="EMBL/GenBank/DDBJ databases">
        <authorList>
            <person name="Durling M."/>
        </authorList>
    </citation>
    <scope>NUCLEOTIDE SEQUENCE</scope>
</reference>
<evidence type="ECO:0000313" key="3">
    <source>
        <dbReference type="Proteomes" id="UP000701801"/>
    </source>
</evidence>
<evidence type="ECO:0000313" key="2">
    <source>
        <dbReference type="EMBL" id="CAG8978673.1"/>
    </source>
</evidence>
<proteinExistence type="predicted"/>
<comment type="caution">
    <text evidence="2">The sequence shown here is derived from an EMBL/GenBank/DDBJ whole genome shotgun (WGS) entry which is preliminary data.</text>
</comment>
<sequence length="67" mass="6823">MQTTKLTSRPLSRPGPGTGSPSLEELKGSIALVPKLPLTLQPVGTVSGNALGSHWWLPISHGAAPAG</sequence>
<evidence type="ECO:0000256" key="1">
    <source>
        <dbReference type="SAM" id="MobiDB-lite"/>
    </source>
</evidence>
<dbReference type="Proteomes" id="UP000701801">
    <property type="component" value="Unassembled WGS sequence"/>
</dbReference>
<protein>
    <submittedName>
        <fullName evidence="2">Uncharacterized protein</fullName>
    </submittedName>
</protein>
<feature type="compositionally biased region" description="Polar residues" evidence="1">
    <location>
        <begin position="1"/>
        <end position="10"/>
    </location>
</feature>
<name>A0A9N9PXN8_9HELO</name>
<gene>
    <name evidence="2" type="ORF">HYALB_00004655</name>
</gene>
<dbReference type="AlphaFoldDB" id="A0A9N9PXN8"/>
<accession>A0A9N9PXN8</accession>